<feature type="region of interest" description="Disordered" evidence="1">
    <location>
        <begin position="87"/>
        <end position="126"/>
    </location>
</feature>
<evidence type="ECO:0000256" key="1">
    <source>
        <dbReference type="SAM" id="MobiDB-lite"/>
    </source>
</evidence>
<gene>
    <name evidence="2" type="ORF">KGA66_17005</name>
</gene>
<protein>
    <submittedName>
        <fullName evidence="2">Uncharacterized protein</fullName>
    </submittedName>
</protein>
<organism evidence="2 3">
    <name type="scientific">Actinocrinis puniceicyclus</name>
    <dbReference type="NCBI Taxonomy" id="977794"/>
    <lineage>
        <taxon>Bacteria</taxon>
        <taxon>Bacillati</taxon>
        <taxon>Actinomycetota</taxon>
        <taxon>Actinomycetes</taxon>
        <taxon>Catenulisporales</taxon>
        <taxon>Actinospicaceae</taxon>
        <taxon>Actinocrinis</taxon>
    </lineage>
</organism>
<keyword evidence="3" id="KW-1185">Reference proteome</keyword>
<accession>A0A8J7WQ46</accession>
<name>A0A8J7WQ46_9ACTN</name>
<dbReference type="AlphaFoldDB" id="A0A8J7WQ46"/>
<reference evidence="2" key="1">
    <citation type="submission" date="2021-04" db="EMBL/GenBank/DDBJ databases">
        <title>Genome based classification of Actinospica acidithermotolerans sp. nov., an actinobacterium isolated from an Indonesian hot spring.</title>
        <authorList>
            <person name="Kusuma A.B."/>
            <person name="Putra K.E."/>
            <person name="Nafisah S."/>
            <person name="Loh J."/>
            <person name="Nouioui I."/>
            <person name="Goodfellow M."/>
        </authorList>
    </citation>
    <scope>NUCLEOTIDE SEQUENCE</scope>
    <source>
        <strain evidence="2">DSM 45618</strain>
    </source>
</reference>
<comment type="caution">
    <text evidence="2">The sequence shown here is derived from an EMBL/GenBank/DDBJ whole genome shotgun (WGS) entry which is preliminary data.</text>
</comment>
<proteinExistence type="predicted"/>
<dbReference type="EMBL" id="JAGSXH010000059">
    <property type="protein sequence ID" value="MBS2964760.1"/>
    <property type="molecule type" value="Genomic_DNA"/>
</dbReference>
<sequence length="652" mass="63964">MPVVVIAAVGIAMASPLHHHHHNNNNNAGGAVACANPATGVSGSTAAGAAGAANGTGGAAGTGTSTIAQGGNYGGYGGYGGNTKHHHNHATASATTTSSMAAGTGMNTGTGAGTATGTTTGMTTGNGGAMATTSAAAGIGTGTGTNTGTATSTAATTTSAAAAASPSATKACATATATATAAAAATTSATAAAAATTSAAAAAAATPNPNCTLVVPPNPLTAQGLATPYQFTATNAAMGPCHEANINQSAFVQATVYDPATGALSIYDPLVVDMGTQPAAAPVVPTLPANAVVGIWFGFNATNLTLQDSNGSLAAGKCVNGMGAGDVFGQFAYCNSPAFFAAVNQGIQAGMVTVPNPGTATDGQPCETLRDFALIDQDQSDNVTTAYLANGNGQIAQKTATTAAAMAGATTISNPSDNGLLDAFVDPALGCAPWTAPDLANNNTPTTSLGLDELQANAFAHTPVALVPANDPMTLVNGNMSNTKTNLYRAGVDQPPLPAGESPAVYCGDMDSIQSARLQQDVNLLINQTSPNAAAASNLFTFLGMRLQQSFGNLNCQNFGLKNPVTTLGMNGNVVVSVVFTQMTNAVTAGAGNPAQKCLNTAGATAQMNCALTAVGVAANGNGQAMAPMPMPTQTATPRPSGDMRKHSGHHW</sequence>
<dbReference type="RefSeq" id="WP_211469119.1">
    <property type="nucleotide sequence ID" value="NZ_JAGSXH010000059.1"/>
</dbReference>
<feature type="compositionally biased region" description="Low complexity" evidence="1">
    <location>
        <begin position="90"/>
        <end position="105"/>
    </location>
</feature>
<feature type="compositionally biased region" description="Low complexity" evidence="1">
    <location>
        <begin position="115"/>
        <end position="126"/>
    </location>
</feature>
<feature type="compositionally biased region" description="Low complexity" evidence="1">
    <location>
        <begin position="625"/>
        <end position="638"/>
    </location>
</feature>
<feature type="region of interest" description="Disordered" evidence="1">
    <location>
        <begin position="625"/>
        <end position="652"/>
    </location>
</feature>
<dbReference type="Proteomes" id="UP000677913">
    <property type="component" value="Unassembled WGS sequence"/>
</dbReference>
<evidence type="ECO:0000313" key="3">
    <source>
        <dbReference type="Proteomes" id="UP000677913"/>
    </source>
</evidence>
<evidence type="ECO:0000313" key="2">
    <source>
        <dbReference type="EMBL" id="MBS2964760.1"/>
    </source>
</evidence>